<keyword evidence="2" id="KW-1185">Reference proteome</keyword>
<dbReference type="STRING" id="1279009.ADICEAN_00516"/>
<dbReference type="Pfam" id="PF09234">
    <property type="entry name" value="DUF1963"/>
    <property type="match status" value="1"/>
</dbReference>
<evidence type="ECO:0008006" key="3">
    <source>
        <dbReference type="Google" id="ProtNLM"/>
    </source>
</evidence>
<dbReference type="EMBL" id="AODQ01000007">
    <property type="protein sequence ID" value="EMR04353.1"/>
    <property type="molecule type" value="Genomic_DNA"/>
</dbReference>
<evidence type="ECO:0000313" key="2">
    <source>
        <dbReference type="Proteomes" id="UP000011910"/>
    </source>
</evidence>
<sequence length="265" mass="29344">MGLFDKLKGILGSENQPDAAAPADGQDLLGKIAAYKRKTWMPLVEEGAEDEALASKIGGMAYLPPGETYPLCAHCQEPLTLFLQLNPANLPPNCDLDLEPDKLVQLFYCTNQHPHCELECKAWAPFAKSELARTLPLPATEVALPGTAPERQYPARLITEWVENEDYPDWHEMQLGAAGLSEQEVEALESNENTIPKAADKLGGWPYWVQGVEYPACPDCGLQMQMIFQLDSDHHLPYMFGDAGVAHLHQCRLHKGVLAFGWSSY</sequence>
<dbReference type="eggNOG" id="COG3878">
    <property type="taxonomic scope" value="Bacteria"/>
</dbReference>
<gene>
    <name evidence="1" type="ORF">ADICEAN_00516</name>
</gene>
<dbReference type="InterPro" id="IPR015315">
    <property type="entry name" value="DUF1963"/>
</dbReference>
<dbReference type="Proteomes" id="UP000011910">
    <property type="component" value="Unassembled WGS sequence"/>
</dbReference>
<proteinExistence type="predicted"/>
<comment type="caution">
    <text evidence="1">The sequence shown here is derived from an EMBL/GenBank/DDBJ whole genome shotgun (WGS) entry which is preliminary data.</text>
</comment>
<organism evidence="1 2">
    <name type="scientific">Cesiribacter andamanensis AMV16</name>
    <dbReference type="NCBI Taxonomy" id="1279009"/>
    <lineage>
        <taxon>Bacteria</taxon>
        <taxon>Pseudomonadati</taxon>
        <taxon>Bacteroidota</taxon>
        <taxon>Cytophagia</taxon>
        <taxon>Cytophagales</taxon>
        <taxon>Cesiribacteraceae</taxon>
        <taxon>Cesiribacter</taxon>
    </lineage>
</organism>
<accession>M7N6X5</accession>
<name>M7N6X5_9BACT</name>
<reference evidence="1 2" key="1">
    <citation type="journal article" date="2013" name="Genome Announc.">
        <title>Draft Genome Sequence of Cesiribacter andamanensis Strain AMV16T, Isolated from a Soil Sample from a Mud Volcano in the Andaman Islands, India.</title>
        <authorList>
            <person name="Shivaji S."/>
            <person name="Ara S."/>
            <person name="Begum Z."/>
            <person name="Srinivas T.N."/>
            <person name="Singh A."/>
            <person name="Kumar Pinnaka A."/>
        </authorList>
    </citation>
    <scope>NUCLEOTIDE SEQUENCE [LARGE SCALE GENOMIC DNA]</scope>
    <source>
        <strain evidence="1 2">AMV16</strain>
    </source>
</reference>
<dbReference type="SUPFAM" id="SSF103032">
    <property type="entry name" value="Hypothetical protein YwqG"/>
    <property type="match status" value="1"/>
</dbReference>
<protein>
    <recommendedName>
        <fullName evidence="3">DUF1963 domain-containing protein</fullName>
    </recommendedName>
</protein>
<dbReference type="PANTHER" id="PTHR36436">
    <property type="entry name" value="SLL5081 PROTEIN"/>
    <property type="match status" value="1"/>
</dbReference>
<dbReference type="AlphaFoldDB" id="M7N6X5"/>
<dbReference type="Gene3D" id="2.30.320.10">
    <property type="entry name" value="YwqG-like"/>
    <property type="match status" value="1"/>
</dbReference>
<dbReference type="RefSeq" id="WP_009193923.1">
    <property type="nucleotide sequence ID" value="NZ_AODQ01000007.1"/>
</dbReference>
<evidence type="ECO:0000313" key="1">
    <source>
        <dbReference type="EMBL" id="EMR04353.1"/>
    </source>
</evidence>
<dbReference type="InterPro" id="IPR035948">
    <property type="entry name" value="YwqG-like_sf"/>
</dbReference>
<dbReference type="PANTHER" id="PTHR36436:SF6">
    <property type="entry name" value="SLL5081 PROTEIN"/>
    <property type="match status" value="1"/>
</dbReference>
<dbReference type="OrthoDB" id="1414356at2"/>